<keyword evidence="1" id="KW-0812">Transmembrane</keyword>
<protein>
    <submittedName>
        <fullName evidence="2">Uncharacterized protein</fullName>
    </submittedName>
</protein>
<dbReference type="KEGG" id="ebm:SG0102_03730"/>
<proteinExistence type="predicted"/>
<organism evidence="2 3">
    <name type="scientific">Intestinibaculum porci</name>
    <dbReference type="NCBI Taxonomy" id="2487118"/>
    <lineage>
        <taxon>Bacteria</taxon>
        <taxon>Bacillati</taxon>
        <taxon>Bacillota</taxon>
        <taxon>Erysipelotrichia</taxon>
        <taxon>Erysipelotrichales</taxon>
        <taxon>Erysipelotrichaceae</taxon>
        <taxon>Intestinibaculum</taxon>
    </lineage>
</organism>
<feature type="transmembrane region" description="Helical" evidence="1">
    <location>
        <begin position="12"/>
        <end position="37"/>
    </location>
</feature>
<keyword evidence="1" id="KW-0472">Membrane</keyword>
<dbReference type="Proteomes" id="UP000268059">
    <property type="component" value="Chromosome"/>
</dbReference>
<reference evidence="2 3" key="1">
    <citation type="submission" date="2018-11" db="EMBL/GenBank/DDBJ databases">
        <title>Novel Erysipelotrichaceae bacterium isolated from small intestine of a swine.</title>
        <authorList>
            <person name="Kim J.S."/>
            <person name="Choe H."/>
            <person name="Lee Y.R."/>
            <person name="Kim K.M."/>
            <person name="Park D.S."/>
        </authorList>
    </citation>
    <scope>NUCLEOTIDE SEQUENCE [LARGE SCALE GENOMIC DNA]</scope>
    <source>
        <strain evidence="2 3">SG0102</strain>
    </source>
</reference>
<dbReference type="RefSeq" id="WP_125118389.1">
    <property type="nucleotide sequence ID" value="NZ_AP019309.1"/>
</dbReference>
<keyword evidence="3" id="KW-1185">Reference proteome</keyword>
<feature type="transmembrane region" description="Helical" evidence="1">
    <location>
        <begin position="91"/>
        <end position="114"/>
    </location>
</feature>
<evidence type="ECO:0000313" key="2">
    <source>
        <dbReference type="EMBL" id="BBH25439.1"/>
    </source>
</evidence>
<dbReference type="EMBL" id="AP019309">
    <property type="protein sequence ID" value="BBH25439.1"/>
    <property type="molecule type" value="Genomic_DNA"/>
</dbReference>
<feature type="transmembrane region" description="Helical" evidence="1">
    <location>
        <begin position="57"/>
        <end position="79"/>
    </location>
</feature>
<sequence length="525" mass="59494">MCDKKKCSLIGLTMGILMSVMVIVFFLMYTTFTSLFSSLDLSHIYAYQITRLKMVNIYVNIIRFCFYAALLVAGIYVIKSLTMYRKNHRKIYLTTTIIGLVTLTSLILCLNFMVTLHNLGLFTHDLNTQQISELRVKYDYIVSLITQSSGFASLLSRANLFVISGLIGFSNLALHAIYLLESAHHVVLESDDLKLSMTRIEKLLKQDEKIKIDRHTFKPAATSEADAKTIEFASLKDVPHYYEPRPSFAYRQGAASQAPVRVMKKSVVAVIVSIGIVLSCMGGYAAYDKYFNYINLDLISGLTFAYAGESGSGYITNFTTNIAYNDNPDVQAFMKSVKYHYDTRQNLSNGDEITVSATYNKELAKRRRIHILKDSKTYKVSGLVYRFADGSHVTKAIQKAIKSDAKEAFDKAFIGRYHNASSYSYDFESLWFAKGNKKSLEGDYAIGVFRVTCSYKAFYFIPRTISYDLYTYVGGVNSNYMRVKSSVNYRTPENRIYSAGNVFDEDTVKTKLQKYFPDTTLSKIA</sequence>
<evidence type="ECO:0000313" key="3">
    <source>
        <dbReference type="Proteomes" id="UP000268059"/>
    </source>
</evidence>
<feature type="transmembrane region" description="Helical" evidence="1">
    <location>
        <begin position="267"/>
        <end position="287"/>
    </location>
</feature>
<dbReference type="OrthoDB" id="1654259at2"/>
<accession>A0A3G9JQW9</accession>
<keyword evidence="1" id="KW-1133">Transmembrane helix</keyword>
<feature type="transmembrane region" description="Helical" evidence="1">
    <location>
        <begin position="158"/>
        <end position="180"/>
    </location>
</feature>
<name>A0A3G9JQW9_9FIRM</name>
<dbReference type="AlphaFoldDB" id="A0A3G9JQW9"/>
<dbReference type="InParanoid" id="A0A3G9JQW9"/>
<evidence type="ECO:0000256" key="1">
    <source>
        <dbReference type="SAM" id="Phobius"/>
    </source>
</evidence>
<gene>
    <name evidence="2" type="ORF">SG0102_03730</name>
</gene>